<dbReference type="InterPro" id="IPR011115">
    <property type="entry name" value="SecA_DEAD"/>
</dbReference>
<dbReference type="InterPro" id="IPR027417">
    <property type="entry name" value="P-loop_NTPase"/>
</dbReference>
<organism evidence="4">
    <name type="scientific">human gut metagenome</name>
    <dbReference type="NCBI Taxonomy" id="408170"/>
    <lineage>
        <taxon>unclassified sequences</taxon>
        <taxon>metagenomes</taxon>
        <taxon>organismal metagenomes</taxon>
    </lineage>
</organism>
<dbReference type="GO" id="GO:0005829">
    <property type="term" value="C:cytosol"/>
    <property type="evidence" value="ECO:0007669"/>
    <property type="project" value="TreeGrafter"/>
</dbReference>
<gene>
    <name evidence="4" type="ORF">Q604_UNBC16058G0001</name>
</gene>
<evidence type="ECO:0000256" key="2">
    <source>
        <dbReference type="ARBA" id="ARBA00023010"/>
    </source>
</evidence>
<evidence type="ECO:0000259" key="3">
    <source>
        <dbReference type="PROSITE" id="PS51196"/>
    </source>
</evidence>
<protein>
    <submittedName>
        <fullName evidence="4">Protein translocase subunit SecA</fullName>
    </submittedName>
</protein>
<feature type="non-terminal residue" evidence="4">
    <location>
        <position position="1"/>
    </location>
</feature>
<comment type="caution">
    <text evidence="4">The sequence shown here is derived from an EMBL/GenBank/DDBJ whole genome shotgun (WGS) entry which is preliminary data.</text>
</comment>
<keyword evidence="2" id="KW-0811">Translocation</keyword>
<proteinExistence type="predicted"/>
<dbReference type="InterPro" id="IPR000185">
    <property type="entry name" value="SecA"/>
</dbReference>
<dbReference type="GO" id="GO:0043952">
    <property type="term" value="P:protein transport by the Sec complex"/>
    <property type="evidence" value="ECO:0007669"/>
    <property type="project" value="TreeGrafter"/>
</dbReference>
<dbReference type="GO" id="GO:0005524">
    <property type="term" value="F:ATP binding"/>
    <property type="evidence" value="ECO:0007669"/>
    <property type="project" value="InterPro"/>
</dbReference>
<keyword evidence="1" id="KW-0813">Transport</keyword>
<dbReference type="GO" id="GO:0017038">
    <property type="term" value="P:protein import"/>
    <property type="evidence" value="ECO:0007669"/>
    <property type="project" value="InterPro"/>
</dbReference>
<reference evidence="4" key="1">
    <citation type="submission" date="2013-12" db="EMBL/GenBank/DDBJ databases">
        <title>A Varibaculum cambriense genome reconstructed from a premature infant gut community with otherwise low bacterial novelty that shifts toward anaerobic metabolism during the third week of life.</title>
        <authorList>
            <person name="Brown C.T."/>
            <person name="Sharon I."/>
            <person name="Thomas B.C."/>
            <person name="Castelle C.J."/>
            <person name="Morowitz M.J."/>
            <person name="Banfield J.F."/>
        </authorList>
    </citation>
    <scope>NUCLEOTIDE SEQUENCE</scope>
</reference>
<feature type="domain" description="SecA family profile" evidence="3">
    <location>
        <begin position="1"/>
        <end position="92"/>
    </location>
</feature>
<dbReference type="GO" id="GO:0006605">
    <property type="term" value="P:protein targeting"/>
    <property type="evidence" value="ECO:0007669"/>
    <property type="project" value="InterPro"/>
</dbReference>
<dbReference type="SUPFAM" id="SSF52540">
    <property type="entry name" value="P-loop containing nucleoside triphosphate hydrolases"/>
    <property type="match status" value="1"/>
</dbReference>
<dbReference type="EMBL" id="AZMM01016058">
    <property type="protein sequence ID" value="ETJ29410.1"/>
    <property type="molecule type" value="Genomic_DNA"/>
</dbReference>
<dbReference type="Pfam" id="PF07517">
    <property type="entry name" value="SecA_DEAD"/>
    <property type="match status" value="1"/>
</dbReference>
<dbReference type="AlphaFoldDB" id="W1XIV6"/>
<dbReference type="PROSITE" id="PS51196">
    <property type="entry name" value="SECA_MOTOR_DEAD"/>
    <property type="match status" value="1"/>
</dbReference>
<evidence type="ECO:0000313" key="4">
    <source>
        <dbReference type="EMBL" id="ETJ29410.1"/>
    </source>
</evidence>
<dbReference type="GO" id="GO:0006886">
    <property type="term" value="P:intracellular protein transport"/>
    <property type="evidence" value="ECO:0007669"/>
    <property type="project" value="InterPro"/>
</dbReference>
<name>W1XIV6_9ZZZZ</name>
<dbReference type="GO" id="GO:0031522">
    <property type="term" value="C:cell envelope Sec protein transport complex"/>
    <property type="evidence" value="ECO:0007669"/>
    <property type="project" value="TreeGrafter"/>
</dbReference>
<evidence type="ECO:0000256" key="1">
    <source>
        <dbReference type="ARBA" id="ARBA00022927"/>
    </source>
</evidence>
<feature type="non-terminal residue" evidence="4">
    <location>
        <position position="92"/>
    </location>
</feature>
<dbReference type="PANTHER" id="PTHR30612">
    <property type="entry name" value="SECA INNER MEMBRANE COMPONENT OF SEC PROTEIN SECRETION SYSTEM"/>
    <property type="match status" value="1"/>
</dbReference>
<sequence length="92" mass="10442">QRLLGNNNAKEIKKMRAIADHINEIEPNYIKLSDANLVAKTDEFKRRLQKGETLDDLLPEAFAVVREASKRVLGMRHFDVQLMGGICLHNGN</sequence>
<accession>W1XIV6</accession>
<dbReference type="SMART" id="SM00957">
    <property type="entry name" value="SecA_DEAD"/>
    <property type="match status" value="1"/>
</dbReference>
<dbReference type="Gene3D" id="3.40.50.300">
    <property type="entry name" value="P-loop containing nucleotide triphosphate hydrolases"/>
    <property type="match status" value="1"/>
</dbReference>
<dbReference type="PANTHER" id="PTHR30612:SF0">
    <property type="entry name" value="CHLOROPLAST PROTEIN-TRANSPORTING ATPASE"/>
    <property type="match status" value="1"/>
</dbReference>
<dbReference type="InterPro" id="IPR014018">
    <property type="entry name" value="SecA_motor_DEAD"/>
</dbReference>
<keyword evidence="1" id="KW-0653">Protein transport</keyword>
<dbReference type="GO" id="GO:0005886">
    <property type="term" value="C:plasma membrane"/>
    <property type="evidence" value="ECO:0007669"/>
    <property type="project" value="TreeGrafter"/>
</dbReference>